<sequence>MFRVKPSLYRVCSRNEAKDELKINKYCRAPATTKNTEQGANDKYHFGVSEMQGWRITMEDSHTALLNLDEDSPDPNTFFAVYDGHGGSAVARYAGQNVHKRLVQDEAYKKKDYAAALKHAFIGTDADMRSNPEFSRDASGCTAVAALVTNDGKILVANAGDSRSVISVKGEAKPLSYDHKPQNEKEKNRIVAAGGYIEYGRVNGNLALARALGDFDYKKNTSLGPEAQIITADPEVIEHEITEEDEFVIIACDGIWDCLSSQQAVNVVRLLISQGKRLPQICEEICELCLAPDTTTGAGIGCDNMTIMVVAILHGKSQDEWYDWVTDRVKNKYGYQTPETLPQLYSTSRLMSFKVKREAYEQRQRERKEREERERANGITPVADATPTSLFGGFANILGGDGSLILNTVPDDDDDDDSDDDDVEGHGINARSLLSNAGFGLGQPIQIDMTKSLREQLQELHEMGAFSENDVEMGDIDDESGGEGDHDADGDGEHTSDPESPTYTYNGSSSTLGSRGGETPPPPPTPPNGDATPVQLKALPDGDAPSAALKAEGFMDSSESPLKV</sequence>
<dbReference type="InterPro" id="IPR001932">
    <property type="entry name" value="PPM-type_phosphatase-like_dom"/>
</dbReference>
<comment type="similarity">
    <text evidence="3 10">Belongs to the PP2C family.</text>
</comment>
<dbReference type="AlphaFoldDB" id="A0A5C2SFA2"/>
<evidence type="ECO:0000256" key="11">
    <source>
        <dbReference type="SAM" id="MobiDB-lite"/>
    </source>
</evidence>
<dbReference type="PROSITE" id="PS51746">
    <property type="entry name" value="PPM_2"/>
    <property type="match status" value="1"/>
</dbReference>
<reference evidence="13" key="1">
    <citation type="journal article" date="2018" name="Genome Biol. Evol.">
        <title>Genomics and development of Lentinus tigrinus, a white-rot wood-decaying mushroom with dimorphic fruiting bodies.</title>
        <authorList>
            <person name="Wu B."/>
            <person name="Xu Z."/>
            <person name="Knudson A."/>
            <person name="Carlson A."/>
            <person name="Chen N."/>
            <person name="Kovaka S."/>
            <person name="LaButti K."/>
            <person name="Lipzen A."/>
            <person name="Pennachio C."/>
            <person name="Riley R."/>
            <person name="Schakwitz W."/>
            <person name="Umezawa K."/>
            <person name="Ohm R.A."/>
            <person name="Grigoriev I.V."/>
            <person name="Nagy L.G."/>
            <person name="Gibbons J."/>
            <person name="Hibbett D."/>
        </authorList>
    </citation>
    <scope>NUCLEOTIDE SEQUENCE [LARGE SCALE GENOMIC DNA]</scope>
    <source>
        <strain evidence="13">ALCF2SS1-6</strain>
    </source>
</reference>
<evidence type="ECO:0000256" key="6">
    <source>
        <dbReference type="ARBA" id="ARBA00022801"/>
    </source>
</evidence>
<dbReference type="GO" id="GO:0004722">
    <property type="term" value="F:protein serine/threonine phosphatase activity"/>
    <property type="evidence" value="ECO:0007669"/>
    <property type="project" value="UniProtKB-EC"/>
</dbReference>
<name>A0A5C2SFA2_9APHY</name>
<dbReference type="InterPro" id="IPR036457">
    <property type="entry name" value="PPM-type-like_dom_sf"/>
</dbReference>
<dbReference type="OrthoDB" id="10264738at2759"/>
<evidence type="ECO:0000256" key="1">
    <source>
        <dbReference type="ARBA" id="ARBA00001936"/>
    </source>
</evidence>
<dbReference type="PANTHER" id="PTHR13832:SF565">
    <property type="entry name" value="AT28366P-RELATED"/>
    <property type="match status" value="1"/>
</dbReference>
<evidence type="ECO:0000256" key="8">
    <source>
        <dbReference type="ARBA" id="ARBA00023211"/>
    </source>
</evidence>
<feature type="compositionally biased region" description="Polar residues" evidence="11">
    <location>
        <begin position="498"/>
        <end position="513"/>
    </location>
</feature>
<feature type="compositionally biased region" description="Acidic residues" evidence="11">
    <location>
        <begin position="469"/>
        <end position="482"/>
    </location>
</feature>
<evidence type="ECO:0000256" key="7">
    <source>
        <dbReference type="ARBA" id="ARBA00022912"/>
    </source>
</evidence>
<keyword evidence="6 10" id="KW-0378">Hydrolase</keyword>
<feature type="domain" description="PPM-type phosphatase" evidence="12">
    <location>
        <begin position="45"/>
        <end position="312"/>
    </location>
</feature>
<dbReference type="PROSITE" id="PS01032">
    <property type="entry name" value="PPM_1"/>
    <property type="match status" value="1"/>
</dbReference>
<feature type="region of interest" description="Disordered" evidence="11">
    <location>
        <begin position="361"/>
        <end position="384"/>
    </location>
</feature>
<feature type="compositionally biased region" description="Acidic residues" evidence="11">
    <location>
        <begin position="410"/>
        <end position="423"/>
    </location>
</feature>
<dbReference type="SUPFAM" id="SSF81606">
    <property type="entry name" value="PP2C-like"/>
    <property type="match status" value="1"/>
</dbReference>
<keyword evidence="14" id="KW-1185">Reference proteome</keyword>
<dbReference type="EMBL" id="ML122259">
    <property type="protein sequence ID" value="RPD62410.1"/>
    <property type="molecule type" value="Genomic_DNA"/>
</dbReference>
<keyword evidence="5" id="KW-0479">Metal-binding</keyword>
<dbReference type="GO" id="GO:0046872">
    <property type="term" value="F:metal ion binding"/>
    <property type="evidence" value="ECO:0007669"/>
    <property type="project" value="UniProtKB-KW"/>
</dbReference>
<evidence type="ECO:0000313" key="13">
    <source>
        <dbReference type="EMBL" id="RPD62410.1"/>
    </source>
</evidence>
<gene>
    <name evidence="13" type="ORF">L227DRAFT_498575</name>
</gene>
<dbReference type="CDD" id="cd00143">
    <property type="entry name" value="PP2Cc"/>
    <property type="match status" value="1"/>
</dbReference>
<proteinExistence type="inferred from homology"/>
<dbReference type="Gene3D" id="3.60.40.10">
    <property type="entry name" value="PPM-type phosphatase domain"/>
    <property type="match status" value="1"/>
</dbReference>
<dbReference type="InterPro" id="IPR015655">
    <property type="entry name" value="PP2C"/>
</dbReference>
<evidence type="ECO:0000259" key="12">
    <source>
        <dbReference type="PROSITE" id="PS51746"/>
    </source>
</evidence>
<keyword evidence="7 10" id="KW-0904">Protein phosphatase</keyword>
<dbReference type="PANTHER" id="PTHR13832">
    <property type="entry name" value="PROTEIN PHOSPHATASE 2C"/>
    <property type="match status" value="1"/>
</dbReference>
<feature type="compositionally biased region" description="Basic and acidic residues" evidence="11">
    <location>
        <begin position="483"/>
        <end position="497"/>
    </location>
</feature>
<evidence type="ECO:0000313" key="14">
    <source>
        <dbReference type="Proteomes" id="UP000313359"/>
    </source>
</evidence>
<comment type="catalytic activity">
    <reaction evidence="9">
        <text>O-phospho-L-threonyl-[protein] + H2O = L-threonyl-[protein] + phosphate</text>
        <dbReference type="Rhea" id="RHEA:47004"/>
        <dbReference type="Rhea" id="RHEA-COMP:11060"/>
        <dbReference type="Rhea" id="RHEA-COMP:11605"/>
        <dbReference type="ChEBI" id="CHEBI:15377"/>
        <dbReference type="ChEBI" id="CHEBI:30013"/>
        <dbReference type="ChEBI" id="CHEBI:43474"/>
        <dbReference type="ChEBI" id="CHEBI:61977"/>
        <dbReference type="EC" id="3.1.3.16"/>
    </reaction>
    <physiologicalReaction direction="left-to-right" evidence="9">
        <dbReference type="Rhea" id="RHEA:47005"/>
    </physiologicalReaction>
</comment>
<feature type="region of interest" description="Disordered" evidence="11">
    <location>
        <begin position="464"/>
        <end position="564"/>
    </location>
</feature>
<protein>
    <recommendedName>
        <fullName evidence="4">protein-serine/threonine phosphatase</fullName>
        <ecNumber evidence="4">3.1.3.16</ecNumber>
    </recommendedName>
</protein>
<dbReference type="Proteomes" id="UP000313359">
    <property type="component" value="Unassembled WGS sequence"/>
</dbReference>
<evidence type="ECO:0000256" key="3">
    <source>
        <dbReference type="ARBA" id="ARBA00006702"/>
    </source>
</evidence>
<keyword evidence="8" id="KW-0464">Manganese</keyword>
<dbReference type="InterPro" id="IPR000222">
    <property type="entry name" value="PP2C_BS"/>
</dbReference>
<dbReference type="STRING" id="1328759.A0A5C2SFA2"/>
<feature type="compositionally biased region" description="Basic and acidic residues" evidence="11">
    <location>
        <begin position="361"/>
        <end position="376"/>
    </location>
</feature>
<evidence type="ECO:0000256" key="2">
    <source>
        <dbReference type="ARBA" id="ARBA00001946"/>
    </source>
</evidence>
<accession>A0A5C2SFA2</accession>
<dbReference type="SMART" id="SM00332">
    <property type="entry name" value="PP2Cc"/>
    <property type="match status" value="1"/>
</dbReference>
<evidence type="ECO:0000256" key="9">
    <source>
        <dbReference type="ARBA" id="ARBA00048832"/>
    </source>
</evidence>
<evidence type="ECO:0000256" key="5">
    <source>
        <dbReference type="ARBA" id="ARBA00022723"/>
    </source>
</evidence>
<dbReference type="EC" id="3.1.3.16" evidence="4"/>
<comment type="cofactor">
    <cofactor evidence="2">
        <name>Mg(2+)</name>
        <dbReference type="ChEBI" id="CHEBI:18420"/>
    </cofactor>
</comment>
<dbReference type="FunFam" id="3.60.40.10:FF:000016">
    <property type="entry name" value="Protein phosphatase 2C"/>
    <property type="match status" value="1"/>
</dbReference>
<dbReference type="Pfam" id="PF00481">
    <property type="entry name" value="PP2C"/>
    <property type="match status" value="1"/>
</dbReference>
<organism evidence="13 14">
    <name type="scientific">Lentinus tigrinus ALCF2SS1-6</name>
    <dbReference type="NCBI Taxonomy" id="1328759"/>
    <lineage>
        <taxon>Eukaryota</taxon>
        <taxon>Fungi</taxon>
        <taxon>Dikarya</taxon>
        <taxon>Basidiomycota</taxon>
        <taxon>Agaricomycotina</taxon>
        <taxon>Agaricomycetes</taxon>
        <taxon>Polyporales</taxon>
        <taxon>Polyporaceae</taxon>
        <taxon>Lentinus</taxon>
    </lineage>
</organism>
<feature type="region of interest" description="Disordered" evidence="11">
    <location>
        <begin position="406"/>
        <end position="429"/>
    </location>
</feature>
<evidence type="ECO:0000256" key="4">
    <source>
        <dbReference type="ARBA" id="ARBA00013081"/>
    </source>
</evidence>
<comment type="cofactor">
    <cofactor evidence="1">
        <name>Mn(2+)</name>
        <dbReference type="ChEBI" id="CHEBI:29035"/>
    </cofactor>
</comment>
<evidence type="ECO:0000256" key="10">
    <source>
        <dbReference type="RuleBase" id="RU003465"/>
    </source>
</evidence>